<dbReference type="InterPro" id="IPR058637">
    <property type="entry name" value="YknX-like_C"/>
</dbReference>
<feature type="coiled-coil region" evidence="1">
    <location>
        <begin position="156"/>
        <end position="183"/>
    </location>
</feature>
<evidence type="ECO:0000259" key="4">
    <source>
        <dbReference type="Pfam" id="PF25917"/>
    </source>
</evidence>
<dbReference type="Pfam" id="PF25917">
    <property type="entry name" value="BSH_RND"/>
    <property type="match status" value="1"/>
</dbReference>
<feature type="compositionally biased region" description="Polar residues" evidence="2">
    <location>
        <begin position="369"/>
        <end position="378"/>
    </location>
</feature>
<gene>
    <name evidence="6" type="ORF">SAMN06265350_1078</name>
</gene>
<evidence type="ECO:0000259" key="5">
    <source>
        <dbReference type="Pfam" id="PF25989"/>
    </source>
</evidence>
<dbReference type="OrthoDB" id="9809068at2"/>
<dbReference type="Gene3D" id="2.40.30.170">
    <property type="match status" value="1"/>
</dbReference>
<reference evidence="6 7" key="1">
    <citation type="submission" date="2017-05" db="EMBL/GenBank/DDBJ databases">
        <authorList>
            <person name="Varghese N."/>
            <person name="Submissions S."/>
        </authorList>
    </citation>
    <scope>NUCLEOTIDE SEQUENCE [LARGE SCALE GENOMIC DNA]</scope>
    <source>
        <strain evidence="6 7">DSM 21342</strain>
    </source>
</reference>
<evidence type="ECO:0000256" key="1">
    <source>
        <dbReference type="SAM" id="Coils"/>
    </source>
</evidence>
<feature type="domain" description="YknX-like C-terminal permuted SH3-like" evidence="5">
    <location>
        <begin position="386"/>
        <end position="443"/>
    </location>
</feature>
<dbReference type="Gene3D" id="1.10.287.470">
    <property type="entry name" value="Helix hairpin bin"/>
    <property type="match status" value="1"/>
</dbReference>
<dbReference type="GO" id="GO:1990281">
    <property type="term" value="C:efflux pump complex"/>
    <property type="evidence" value="ECO:0007669"/>
    <property type="project" value="TreeGrafter"/>
</dbReference>
<dbReference type="GO" id="GO:0015562">
    <property type="term" value="F:efflux transmembrane transporter activity"/>
    <property type="evidence" value="ECO:0007669"/>
    <property type="project" value="TreeGrafter"/>
</dbReference>
<evidence type="ECO:0000313" key="7">
    <source>
        <dbReference type="Proteomes" id="UP000315971"/>
    </source>
</evidence>
<dbReference type="PRINTS" id="PR01490">
    <property type="entry name" value="RTXTOXIND"/>
</dbReference>
<organism evidence="6 7">
    <name type="scientific">Solitalea koreensis</name>
    <dbReference type="NCBI Taxonomy" id="543615"/>
    <lineage>
        <taxon>Bacteria</taxon>
        <taxon>Pseudomonadati</taxon>
        <taxon>Bacteroidota</taxon>
        <taxon>Sphingobacteriia</taxon>
        <taxon>Sphingobacteriales</taxon>
        <taxon>Sphingobacteriaceae</taxon>
        <taxon>Solitalea</taxon>
    </lineage>
</organism>
<accession>A0A521DJA2</accession>
<proteinExistence type="predicted"/>
<dbReference type="EMBL" id="FXSZ01000007">
    <property type="protein sequence ID" value="SMO71181.1"/>
    <property type="molecule type" value="Genomic_DNA"/>
</dbReference>
<dbReference type="Gene3D" id="2.40.50.100">
    <property type="match status" value="1"/>
</dbReference>
<dbReference type="SUPFAM" id="SSF111369">
    <property type="entry name" value="HlyD-like secretion proteins"/>
    <property type="match status" value="2"/>
</dbReference>
<dbReference type="AlphaFoldDB" id="A0A521DJA2"/>
<dbReference type="Pfam" id="PF25876">
    <property type="entry name" value="HH_MFP_RND"/>
    <property type="match status" value="1"/>
</dbReference>
<feature type="domain" description="Multidrug resistance protein MdtA-like barrel-sandwich hybrid" evidence="4">
    <location>
        <begin position="65"/>
        <end position="223"/>
    </location>
</feature>
<dbReference type="InterPro" id="IPR058624">
    <property type="entry name" value="MdtA-like_HH"/>
</dbReference>
<keyword evidence="7" id="KW-1185">Reference proteome</keyword>
<keyword evidence="1" id="KW-0175">Coiled coil</keyword>
<dbReference type="Gene3D" id="2.40.420.20">
    <property type="match status" value="1"/>
</dbReference>
<dbReference type="Pfam" id="PF25989">
    <property type="entry name" value="YknX_C"/>
    <property type="match status" value="1"/>
</dbReference>
<feature type="compositionally biased region" description="Basic and acidic residues" evidence="2">
    <location>
        <begin position="355"/>
        <end position="367"/>
    </location>
</feature>
<dbReference type="PANTHER" id="PTHR30469">
    <property type="entry name" value="MULTIDRUG RESISTANCE PROTEIN MDTA"/>
    <property type="match status" value="1"/>
</dbReference>
<sequence length="456" mass="49932">MNKKNNTLWYLLSSAALLIVLAAVGKKQGWFWGNKETEVAVEKVAKRTIVETVSASGKIQPETEVKLSPEVSGEIVELYVKEGERVKKGQLLVRIRPDFYASDYSRSEAIVNEVKANMANSAARLAASEATFKNVQSSFSRSKKLYEEKVISQSEYDAALAQYEQAKQDVQAARQSLEAAKYNVASSQATLKQSGVSLAKTTIYAPMDGVVSMLSVERGERVLGTAQMQGTEIMRIADLKTMEAVVDVNENDINRVALQDTADVEVDAYLGKKFKGVVTEIANSATSGAGVATTDQVTNFKVKVRLLPSSYEELMNAGEQVRSPFRPGLSSTVDIHTHKVDNALSVPIQSVTTRQNEEKDKNGEAKMLKTSNDGNQSKVKNNVLPQEIVFVIREGVVKAVPVKTGIQDDSFIEIKSGLTNADKVVIAPYLAISKDLKDGDKIKEVEKEKLFSPDKK</sequence>
<evidence type="ECO:0000259" key="3">
    <source>
        <dbReference type="Pfam" id="PF25876"/>
    </source>
</evidence>
<feature type="domain" description="Multidrug resistance protein MdtA-like alpha-helical hairpin" evidence="3">
    <location>
        <begin position="119"/>
        <end position="185"/>
    </location>
</feature>
<dbReference type="RefSeq" id="WP_142604203.1">
    <property type="nucleotide sequence ID" value="NZ_FXSZ01000007.1"/>
</dbReference>
<dbReference type="Proteomes" id="UP000315971">
    <property type="component" value="Unassembled WGS sequence"/>
</dbReference>
<protein>
    <submittedName>
        <fullName evidence="6">HlyD family secretion protein</fullName>
    </submittedName>
</protein>
<dbReference type="InterPro" id="IPR058625">
    <property type="entry name" value="MdtA-like_BSH"/>
</dbReference>
<dbReference type="PANTHER" id="PTHR30469:SF33">
    <property type="entry name" value="SLR1207 PROTEIN"/>
    <property type="match status" value="1"/>
</dbReference>
<feature type="region of interest" description="Disordered" evidence="2">
    <location>
        <begin position="352"/>
        <end position="378"/>
    </location>
</feature>
<evidence type="ECO:0000313" key="6">
    <source>
        <dbReference type="EMBL" id="SMO71181.1"/>
    </source>
</evidence>
<name>A0A521DJA2_9SPHI</name>
<evidence type="ECO:0000256" key="2">
    <source>
        <dbReference type="SAM" id="MobiDB-lite"/>
    </source>
</evidence>